<evidence type="ECO:0000256" key="4">
    <source>
        <dbReference type="ARBA" id="ARBA00022679"/>
    </source>
</evidence>
<evidence type="ECO:0000313" key="11">
    <source>
        <dbReference type="Proteomes" id="UP001432059"/>
    </source>
</evidence>
<dbReference type="GO" id="GO:0005524">
    <property type="term" value="F:ATP binding"/>
    <property type="evidence" value="ECO:0007669"/>
    <property type="project" value="UniProtKB-KW"/>
</dbReference>
<keyword evidence="3 8" id="KW-0237">DNA synthesis</keyword>
<evidence type="ECO:0000256" key="8">
    <source>
        <dbReference type="RuleBase" id="RU000544"/>
    </source>
</evidence>
<dbReference type="AlphaFoldDB" id="A0AAU0F660"/>
<keyword evidence="11" id="KW-1185">Reference proteome</keyword>
<dbReference type="SUPFAM" id="SSF52540">
    <property type="entry name" value="P-loop containing nucleoside triphosphate hydrolases"/>
    <property type="match status" value="1"/>
</dbReference>
<dbReference type="KEGG" id="bpor:BPO_1601"/>
<evidence type="ECO:0000256" key="6">
    <source>
        <dbReference type="ARBA" id="ARBA00022777"/>
    </source>
</evidence>
<evidence type="ECO:0000256" key="9">
    <source>
        <dbReference type="RuleBase" id="RU004165"/>
    </source>
</evidence>
<protein>
    <recommendedName>
        <fullName evidence="2 8">Thymidine kinase</fullName>
        <ecNumber evidence="2 8">2.7.1.21</ecNumber>
    </recommendedName>
</protein>
<keyword evidence="6 8" id="KW-0418">Kinase</keyword>
<evidence type="ECO:0000256" key="1">
    <source>
        <dbReference type="ARBA" id="ARBA00007587"/>
    </source>
</evidence>
<dbReference type="PANTHER" id="PTHR11441">
    <property type="entry name" value="THYMIDINE KINASE"/>
    <property type="match status" value="1"/>
</dbReference>
<comment type="similarity">
    <text evidence="1 9">Belongs to the thymidine kinase family.</text>
</comment>
<proteinExistence type="inferred from homology"/>
<dbReference type="PANTHER" id="PTHR11441:SF0">
    <property type="entry name" value="THYMIDINE KINASE, CYTOSOLIC"/>
    <property type="match status" value="1"/>
</dbReference>
<evidence type="ECO:0000313" key="10">
    <source>
        <dbReference type="EMBL" id="WOC52248.1"/>
    </source>
</evidence>
<dbReference type="EMBL" id="CP136426">
    <property type="protein sequence ID" value="WOC52248.1"/>
    <property type="molecule type" value="Genomic_DNA"/>
</dbReference>
<evidence type="ECO:0000256" key="3">
    <source>
        <dbReference type="ARBA" id="ARBA00022634"/>
    </source>
</evidence>
<dbReference type="GO" id="GO:0005829">
    <property type="term" value="C:cytosol"/>
    <property type="evidence" value="ECO:0007669"/>
    <property type="project" value="TreeGrafter"/>
</dbReference>
<name>A0AAU0F660_9FLAO</name>
<evidence type="ECO:0000256" key="7">
    <source>
        <dbReference type="ARBA" id="ARBA00022840"/>
    </source>
</evidence>
<dbReference type="Pfam" id="PF00265">
    <property type="entry name" value="TK"/>
    <property type="match status" value="1"/>
</dbReference>
<keyword evidence="4 8" id="KW-0808">Transferase</keyword>
<dbReference type="GO" id="GO:0004797">
    <property type="term" value="F:thymidine kinase activity"/>
    <property type="evidence" value="ECO:0007669"/>
    <property type="project" value="UniProtKB-EC"/>
</dbReference>
<dbReference type="GO" id="GO:0071897">
    <property type="term" value="P:DNA biosynthetic process"/>
    <property type="evidence" value="ECO:0007669"/>
    <property type="project" value="UniProtKB-KW"/>
</dbReference>
<dbReference type="InterPro" id="IPR001267">
    <property type="entry name" value="Thymidine_kinase"/>
</dbReference>
<dbReference type="InterPro" id="IPR027417">
    <property type="entry name" value="P-loop_NTPase"/>
</dbReference>
<evidence type="ECO:0000256" key="5">
    <source>
        <dbReference type="ARBA" id="ARBA00022741"/>
    </source>
</evidence>
<keyword evidence="7 8" id="KW-0067">ATP-binding</keyword>
<dbReference type="GO" id="GO:0046104">
    <property type="term" value="P:thymidine metabolic process"/>
    <property type="evidence" value="ECO:0007669"/>
    <property type="project" value="TreeGrafter"/>
</dbReference>
<gene>
    <name evidence="10" type="ORF">BPO_1601</name>
</gene>
<sequence length="102" mass="11563">MFLENTINHSKQSGWMEVICGSMFSGKTEELIRRLRRAEMAGQNVEIFKPKIDTRYDEEDVVSHNQNKIRSTPVESSNEILLLGSTCDVIGIDEAQFLTTAL</sequence>
<evidence type="ECO:0000256" key="2">
    <source>
        <dbReference type="ARBA" id="ARBA00012118"/>
    </source>
</evidence>
<accession>A0AAU0F660</accession>
<dbReference type="Proteomes" id="UP001432059">
    <property type="component" value="Chromosome"/>
</dbReference>
<comment type="catalytic activity">
    <reaction evidence="8">
        <text>thymidine + ATP = dTMP + ADP + H(+)</text>
        <dbReference type="Rhea" id="RHEA:19129"/>
        <dbReference type="ChEBI" id="CHEBI:15378"/>
        <dbReference type="ChEBI" id="CHEBI:17748"/>
        <dbReference type="ChEBI" id="CHEBI:30616"/>
        <dbReference type="ChEBI" id="CHEBI:63528"/>
        <dbReference type="ChEBI" id="CHEBI:456216"/>
        <dbReference type="EC" id="2.7.1.21"/>
    </reaction>
</comment>
<organism evidence="10 11">
    <name type="scientific">Bergeyella porcorum</name>
    <dbReference type="NCBI Taxonomy" id="1735111"/>
    <lineage>
        <taxon>Bacteria</taxon>
        <taxon>Pseudomonadati</taxon>
        <taxon>Bacteroidota</taxon>
        <taxon>Flavobacteriia</taxon>
        <taxon>Flavobacteriales</taxon>
        <taxon>Weeksellaceae</taxon>
        <taxon>Bergeyella</taxon>
    </lineage>
</organism>
<dbReference type="EC" id="2.7.1.21" evidence="2 8"/>
<reference evidence="10" key="1">
    <citation type="submission" date="2023-10" db="EMBL/GenBank/DDBJ databases">
        <title>Characterization and whole genome sequencing of a novel strain of Bergeyella porcorum QD2021 isolated from pig.</title>
        <authorList>
            <person name="Liu G."/>
            <person name="Chen C."/>
            <person name="Han X."/>
        </authorList>
    </citation>
    <scope>NUCLEOTIDE SEQUENCE</scope>
    <source>
        <strain evidence="10">QD2021</strain>
    </source>
</reference>
<dbReference type="Gene3D" id="3.40.50.300">
    <property type="entry name" value="P-loop containing nucleotide triphosphate hydrolases"/>
    <property type="match status" value="1"/>
</dbReference>
<keyword evidence="5 8" id="KW-0547">Nucleotide-binding</keyword>